<reference evidence="2 3" key="1">
    <citation type="submission" date="2015-01" db="EMBL/GenBank/DDBJ databases">
        <title>The Genome Sequence of Rhinocladiella mackenzie CBS 650.93.</title>
        <authorList>
            <consortium name="The Broad Institute Genomics Platform"/>
            <person name="Cuomo C."/>
            <person name="de Hoog S."/>
            <person name="Gorbushina A."/>
            <person name="Stielow B."/>
            <person name="Teixiera M."/>
            <person name="Abouelleil A."/>
            <person name="Chapman S.B."/>
            <person name="Priest M."/>
            <person name="Young S.K."/>
            <person name="Wortman J."/>
            <person name="Nusbaum C."/>
            <person name="Birren B."/>
        </authorList>
    </citation>
    <scope>NUCLEOTIDE SEQUENCE [LARGE SCALE GENOMIC DNA]</scope>
    <source>
        <strain evidence="2 3">CBS 650.93</strain>
    </source>
</reference>
<gene>
    <name evidence="2" type="ORF">Z518_00991</name>
</gene>
<name>A0A0D2JK86_9EURO</name>
<feature type="compositionally biased region" description="Basic and acidic residues" evidence="1">
    <location>
        <begin position="25"/>
        <end position="48"/>
    </location>
</feature>
<feature type="compositionally biased region" description="Basic and acidic residues" evidence="1">
    <location>
        <begin position="1"/>
        <end position="16"/>
    </location>
</feature>
<dbReference type="GeneID" id="25289062"/>
<accession>A0A0D2JK86</accession>
<dbReference type="Proteomes" id="UP000053617">
    <property type="component" value="Unassembled WGS sequence"/>
</dbReference>
<keyword evidence="3" id="KW-1185">Reference proteome</keyword>
<dbReference type="RefSeq" id="XP_013277046.1">
    <property type="nucleotide sequence ID" value="XM_013421592.1"/>
</dbReference>
<dbReference type="HOGENOM" id="CLU_2905379_0_0_1"/>
<dbReference type="VEuPathDB" id="FungiDB:Z518_00991"/>
<evidence type="ECO:0000313" key="2">
    <source>
        <dbReference type="EMBL" id="KIX09910.1"/>
    </source>
</evidence>
<dbReference type="AlphaFoldDB" id="A0A0D2JK86"/>
<evidence type="ECO:0000256" key="1">
    <source>
        <dbReference type="SAM" id="MobiDB-lite"/>
    </source>
</evidence>
<dbReference type="EMBL" id="KN847475">
    <property type="protein sequence ID" value="KIX09910.1"/>
    <property type="molecule type" value="Genomic_DNA"/>
</dbReference>
<evidence type="ECO:0000313" key="3">
    <source>
        <dbReference type="Proteomes" id="UP000053617"/>
    </source>
</evidence>
<feature type="region of interest" description="Disordered" evidence="1">
    <location>
        <begin position="1"/>
        <end position="48"/>
    </location>
</feature>
<protein>
    <submittedName>
        <fullName evidence="2">Uncharacterized protein</fullName>
    </submittedName>
</protein>
<sequence>MAEATEKDQGHYDHLRGKSLASRQRGAEGEESHDESIRDPARRAQLHPEAKWVDQRWVVDEE</sequence>
<organism evidence="2 3">
    <name type="scientific">Rhinocladiella mackenziei CBS 650.93</name>
    <dbReference type="NCBI Taxonomy" id="1442369"/>
    <lineage>
        <taxon>Eukaryota</taxon>
        <taxon>Fungi</taxon>
        <taxon>Dikarya</taxon>
        <taxon>Ascomycota</taxon>
        <taxon>Pezizomycotina</taxon>
        <taxon>Eurotiomycetes</taxon>
        <taxon>Chaetothyriomycetidae</taxon>
        <taxon>Chaetothyriales</taxon>
        <taxon>Herpotrichiellaceae</taxon>
        <taxon>Rhinocladiella</taxon>
    </lineage>
</organism>
<proteinExistence type="predicted"/>